<sequence>MSYLFPATIHAINIYHTGYRWYYCIDGRYDFKQLLSSSDFSYKLPYIFAVFGSVVLAVVGHFALKMQGLYVMCSYASIATSGIVLIDEAFEAVLSKIM</sequence>
<reference evidence="3 4" key="2">
    <citation type="submission" date="2018-11" db="EMBL/GenBank/DDBJ databases">
        <authorList>
            <consortium name="Pathogen Informatics"/>
        </authorList>
    </citation>
    <scope>NUCLEOTIDE SEQUENCE [LARGE SCALE GENOMIC DNA]</scope>
</reference>
<accession>A0A183ULN6</accession>
<evidence type="ECO:0000313" key="3">
    <source>
        <dbReference type="EMBL" id="VDM40727.1"/>
    </source>
</evidence>
<keyword evidence="1" id="KW-0472">Membrane</keyword>
<keyword evidence="1" id="KW-0812">Transmembrane</keyword>
<evidence type="ECO:0000259" key="2">
    <source>
        <dbReference type="Pfam" id="PF23346"/>
    </source>
</evidence>
<dbReference type="Proteomes" id="UP000050794">
    <property type="component" value="Unassembled WGS sequence"/>
</dbReference>
<gene>
    <name evidence="3" type="ORF">TCNE_LOCUS9406</name>
</gene>
<keyword evidence="4" id="KW-1185">Reference proteome</keyword>
<evidence type="ECO:0000313" key="4">
    <source>
        <dbReference type="Proteomes" id="UP000050794"/>
    </source>
</evidence>
<dbReference type="Pfam" id="PF23346">
    <property type="entry name" value="DUF7087"/>
    <property type="match status" value="1"/>
</dbReference>
<protein>
    <submittedName>
        <fullName evidence="5">Transmembrane protein</fullName>
    </submittedName>
</protein>
<dbReference type="AlphaFoldDB" id="A0A183ULN6"/>
<evidence type="ECO:0000256" key="1">
    <source>
        <dbReference type="SAM" id="Phobius"/>
    </source>
</evidence>
<proteinExistence type="predicted"/>
<dbReference type="EMBL" id="UYWY01020166">
    <property type="protein sequence ID" value="VDM40727.1"/>
    <property type="molecule type" value="Genomic_DNA"/>
</dbReference>
<dbReference type="WBParaSite" id="TCNE_0000940601-mRNA-1">
    <property type="protein sequence ID" value="TCNE_0000940601-mRNA-1"/>
    <property type="gene ID" value="TCNE_0000940601"/>
</dbReference>
<reference evidence="5" key="1">
    <citation type="submission" date="2016-06" db="UniProtKB">
        <authorList>
            <consortium name="WormBaseParasite"/>
        </authorList>
    </citation>
    <scope>IDENTIFICATION</scope>
</reference>
<name>A0A183ULN6_TOXCA</name>
<dbReference type="InterPro" id="IPR055514">
    <property type="entry name" value="DUF7087"/>
</dbReference>
<evidence type="ECO:0000313" key="5">
    <source>
        <dbReference type="WBParaSite" id="TCNE_0000940601-mRNA-1"/>
    </source>
</evidence>
<feature type="transmembrane region" description="Helical" evidence="1">
    <location>
        <begin position="44"/>
        <end position="64"/>
    </location>
</feature>
<keyword evidence="1" id="KW-1133">Transmembrane helix</keyword>
<feature type="domain" description="DUF7087" evidence="2">
    <location>
        <begin position="2"/>
        <end position="92"/>
    </location>
</feature>
<organism evidence="4 5">
    <name type="scientific">Toxocara canis</name>
    <name type="common">Canine roundworm</name>
    <dbReference type="NCBI Taxonomy" id="6265"/>
    <lineage>
        <taxon>Eukaryota</taxon>
        <taxon>Metazoa</taxon>
        <taxon>Ecdysozoa</taxon>
        <taxon>Nematoda</taxon>
        <taxon>Chromadorea</taxon>
        <taxon>Rhabditida</taxon>
        <taxon>Spirurina</taxon>
        <taxon>Ascaridomorpha</taxon>
        <taxon>Ascaridoidea</taxon>
        <taxon>Toxocaridae</taxon>
        <taxon>Toxocara</taxon>
    </lineage>
</organism>